<evidence type="ECO:0000313" key="7">
    <source>
        <dbReference type="Proteomes" id="UP001156905"/>
    </source>
</evidence>
<evidence type="ECO:0000256" key="3">
    <source>
        <dbReference type="ARBA" id="ARBA00023163"/>
    </source>
</evidence>
<evidence type="ECO:0000256" key="4">
    <source>
        <dbReference type="SAM" id="MobiDB-lite"/>
    </source>
</evidence>
<dbReference type="Proteomes" id="UP001156905">
    <property type="component" value="Unassembled WGS sequence"/>
</dbReference>
<evidence type="ECO:0000259" key="5">
    <source>
        <dbReference type="PROSITE" id="PS50943"/>
    </source>
</evidence>
<evidence type="ECO:0000313" key="6">
    <source>
        <dbReference type="EMBL" id="GLR89664.1"/>
    </source>
</evidence>
<dbReference type="Pfam" id="PF01381">
    <property type="entry name" value="HTH_3"/>
    <property type="match status" value="1"/>
</dbReference>
<evidence type="ECO:0000256" key="1">
    <source>
        <dbReference type="ARBA" id="ARBA00023015"/>
    </source>
</evidence>
<organism evidence="6 7">
    <name type="scientific">Bradyrhizobium iriomotense</name>
    <dbReference type="NCBI Taxonomy" id="441950"/>
    <lineage>
        <taxon>Bacteria</taxon>
        <taxon>Pseudomonadati</taxon>
        <taxon>Pseudomonadota</taxon>
        <taxon>Alphaproteobacteria</taxon>
        <taxon>Hyphomicrobiales</taxon>
        <taxon>Nitrobacteraceae</taxon>
        <taxon>Bradyrhizobium</taxon>
    </lineage>
</organism>
<evidence type="ECO:0000256" key="2">
    <source>
        <dbReference type="ARBA" id="ARBA00023125"/>
    </source>
</evidence>
<feature type="domain" description="HTH cro/C1-type" evidence="5">
    <location>
        <begin position="11"/>
        <end position="65"/>
    </location>
</feature>
<dbReference type="RefSeq" id="WP_284271946.1">
    <property type="nucleotide sequence ID" value="NZ_BSOW01000027.1"/>
</dbReference>
<proteinExistence type="predicted"/>
<keyword evidence="7" id="KW-1185">Reference proteome</keyword>
<reference evidence="7" key="1">
    <citation type="journal article" date="2019" name="Int. J. Syst. Evol. Microbiol.">
        <title>The Global Catalogue of Microorganisms (GCM) 10K type strain sequencing project: providing services to taxonomists for standard genome sequencing and annotation.</title>
        <authorList>
            <consortium name="The Broad Institute Genomics Platform"/>
            <consortium name="The Broad Institute Genome Sequencing Center for Infectious Disease"/>
            <person name="Wu L."/>
            <person name="Ma J."/>
        </authorList>
    </citation>
    <scope>NUCLEOTIDE SEQUENCE [LARGE SCALE GENOMIC DNA]</scope>
    <source>
        <strain evidence="7">NBRC 102520</strain>
    </source>
</reference>
<comment type="caution">
    <text evidence="6">The sequence shown here is derived from an EMBL/GenBank/DDBJ whole genome shotgun (WGS) entry which is preliminary data.</text>
</comment>
<dbReference type="CDD" id="cd00093">
    <property type="entry name" value="HTH_XRE"/>
    <property type="match status" value="1"/>
</dbReference>
<gene>
    <name evidence="6" type="ORF">GCM10007857_63780</name>
</gene>
<feature type="compositionally biased region" description="Basic residues" evidence="4">
    <location>
        <begin position="78"/>
        <end position="93"/>
    </location>
</feature>
<dbReference type="PROSITE" id="PS50943">
    <property type="entry name" value="HTH_CROC1"/>
    <property type="match status" value="1"/>
</dbReference>
<dbReference type="Gene3D" id="1.10.260.40">
    <property type="entry name" value="lambda repressor-like DNA-binding domains"/>
    <property type="match status" value="1"/>
</dbReference>
<protein>
    <submittedName>
        <fullName evidence="6">Transcriptional regulator</fullName>
    </submittedName>
</protein>
<accession>A0ABQ6B5F7</accession>
<sequence length="93" mass="10566">MKARALVAWNVRRIRVGLGIPQEQLAYDAGIDRSYMGGVERQKENPTIDLLDRIAQTLGVHLSEFFVQPPKGATSQKTLRKGRKPTRSRHKKK</sequence>
<dbReference type="SMART" id="SM00530">
    <property type="entry name" value="HTH_XRE"/>
    <property type="match status" value="1"/>
</dbReference>
<keyword evidence="3" id="KW-0804">Transcription</keyword>
<dbReference type="SUPFAM" id="SSF47413">
    <property type="entry name" value="lambda repressor-like DNA-binding domains"/>
    <property type="match status" value="1"/>
</dbReference>
<name>A0ABQ6B5F7_9BRAD</name>
<keyword evidence="2" id="KW-0238">DNA-binding</keyword>
<keyword evidence="1" id="KW-0805">Transcription regulation</keyword>
<dbReference type="InterPro" id="IPR050807">
    <property type="entry name" value="TransReg_Diox_bact_type"/>
</dbReference>
<dbReference type="PANTHER" id="PTHR46797:SF23">
    <property type="entry name" value="HTH-TYPE TRANSCRIPTIONAL REGULATOR SUTR"/>
    <property type="match status" value="1"/>
</dbReference>
<dbReference type="PANTHER" id="PTHR46797">
    <property type="entry name" value="HTH-TYPE TRANSCRIPTIONAL REGULATOR"/>
    <property type="match status" value="1"/>
</dbReference>
<dbReference type="EMBL" id="BSOW01000027">
    <property type="protein sequence ID" value="GLR89664.1"/>
    <property type="molecule type" value="Genomic_DNA"/>
</dbReference>
<dbReference type="InterPro" id="IPR001387">
    <property type="entry name" value="Cro/C1-type_HTH"/>
</dbReference>
<feature type="region of interest" description="Disordered" evidence="4">
    <location>
        <begin position="70"/>
        <end position="93"/>
    </location>
</feature>
<dbReference type="InterPro" id="IPR010982">
    <property type="entry name" value="Lambda_DNA-bd_dom_sf"/>
</dbReference>